<evidence type="ECO:0000313" key="2">
    <source>
        <dbReference type="EMBL" id="VYT22859.1"/>
    </source>
</evidence>
<evidence type="ECO:0000313" key="3">
    <source>
        <dbReference type="Proteomes" id="UP000095606"/>
    </source>
</evidence>
<dbReference type="EMBL" id="CACRSZ010000047">
    <property type="protein sequence ID" value="VYT22859.1"/>
    <property type="molecule type" value="Genomic_DNA"/>
</dbReference>
<reference evidence="2" key="2">
    <citation type="submission" date="2019-11" db="EMBL/GenBank/DDBJ databases">
        <authorList>
            <person name="Feng L."/>
        </authorList>
    </citation>
    <scope>NUCLEOTIDE SEQUENCE</scope>
    <source>
        <strain evidence="2">BfaecisLFYP10</strain>
    </source>
</reference>
<proteinExistence type="predicted"/>
<protein>
    <submittedName>
        <fullName evidence="1">Uncharacterized protein</fullName>
    </submittedName>
</protein>
<reference evidence="1 3" key="1">
    <citation type="submission" date="2015-09" db="EMBL/GenBank/DDBJ databases">
        <authorList>
            <consortium name="Pathogen Informatics"/>
        </authorList>
    </citation>
    <scope>NUCLEOTIDE SEQUENCE [LARGE SCALE GENOMIC DNA]</scope>
    <source>
        <strain evidence="1 3">2789STDY5834846</strain>
    </source>
</reference>
<accession>A0A174RG13</accession>
<accession>A0A6N2UXK4</accession>
<evidence type="ECO:0000313" key="1">
    <source>
        <dbReference type="EMBL" id="CUP82268.1"/>
    </source>
</evidence>
<dbReference type="Proteomes" id="UP000095606">
    <property type="component" value="Unassembled WGS sequence"/>
</dbReference>
<dbReference type="AlphaFoldDB" id="A0A174RG13"/>
<dbReference type="EMBL" id="CZAE01000018">
    <property type="protein sequence ID" value="CUP82268.1"/>
    <property type="molecule type" value="Genomic_DNA"/>
</dbReference>
<name>A0A174RG13_9BACE</name>
<organism evidence="1 3">
    <name type="scientific">Bacteroides faecis</name>
    <dbReference type="NCBI Taxonomy" id="674529"/>
    <lineage>
        <taxon>Bacteria</taxon>
        <taxon>Pseudomonadati</taxon>
        <taxon>Bacteroidota</taxon>
        <taxon>Bacteroidia</taxon>
        <taxon>Bacteroidales</taxon>
        <taxon>Bacteroidaceae</taxon>
        <taxon>Bacteroides</taxon>
    </lineage>
</organism>
<sequence length="43" mass="4831">MKTGKNTLIGIKLPSSRATYPNLLSVNTNNDNQAQLFIFKHIK</sequence>
<gene>
    <name evidence="2" type="ORF">BFLFYP10_01888</name>
    <name evidence="1" type="ORF">ERS852461_03471</name>
</gene>